<feature type="transmembrane region" description="Helical" evidence="1">
    <location>
        <begin position="207"/>
        <end position="228"/>
    </location>
</feature>
<feature type="transmembrane region" description="Helical" evidence="1">
    <location>
        <begin position="37"/>
        <end position="60"/>
    </location>
</feature>
<feature type="transmembrane region" description="Helical" evidence="1">
    <location>
        <begin position="183"/>
        <end position="201"/>
    </location>
</feature>
<dbReference type="KEGG" id="hna:Hneap_0048"/>
<dbReference type="RefSeq" id="WP_012822951.1">
    <property type="nucleotide sequence ID" value="NC_013422.1"/>
</dbReference>
<dbReference type="EMBL" id="CP001801">
    <property type="protein sequence ID" value="ACX94914.1"/>
    <property type="molecule type" value="Genomic_DNA"/>
</dbReference>
<protein>
    <submittedName>
        <fullName evidence="2">Uncharacterized protein</fullName>
    </submittedName>
</protein>
<dbReference type="HOGENOM" id="CLU_958994_0_0_6"/>
<dbReference type="Proteomes" id="UP000009102">
    <property type="component" value="Chromosome"/>
</dbReference>
<evidence type="ECO:0000256" key="1">
    <source>
        <dbReference type="SAM" id="Phobius"/>
    </source>
</evidence>
<organism evidence="2 3">
    <name type="scientific">Halothiobacillus neapolitanus (strain ATCC 23641 / DSM 15147 / CIP 104769 / NCIMB 8539 / c2)</name>
    <name type="common">Thiobacillus neapolitanus</name>
    <dbReference type="NCBI Taxonomy" id="555778"/>
    <lineage>
        <taxon>Bacteria</taxon>
        <taxon>Pseudomonadati</taxon>
        <taxon>Pseudomonadota</taxon>
        <taxon>Gammaproteobacteria</taxon>
        <taxon>Chromatiales</taxon>
        <taxon>Halothiobacillaceae</taxon>
        <taxon>Halothiobacillus</taxon>
    </lineage>
</organism>
<feature type="transmembrane region" description="Helical" evidence="1">
    <location>
        <begin position="151"/>
        <end position="171"/>
    </location>
</feature>
<evidence type="ECO:0000313" key="3">
    <source>
        <dbReference type="Proteomes" id="UP000009102"/>
    </source>
</evidence>
<feature type="transmembrane region" description="Helical" evidence="1">
    <location>
        <begin position="107"/>
        <end position="131"/>
    </location>
</feature>
<reference evidence="2 3" key="1">
    <citation type="submission" date="2009-10" db="EMBL/GenBank/DDBJ databases">
        <title>Complete sequence of Halothiobacillus neapolitanus c2.</title>
        <authorList>
            <consortium name="US DOE Joint Genome Institute"/>
            <person name="Lucas S."/>
            <person name="Copeland A."/>
            <person name="Lapidus A."/>
            <person name="Glavina del Rio T."/>
            <person name="Tice H."/>
            <person name="Bruce D."/>
            <person name="Goodwin L."/>
            <person name="Pitluck S."/>
            <person name="Davenport K."/>
            <person name="Brettin T."/>
            <person name="Detter J.C."/>
            <person name="Han C."/>
            <person name="Tapia R."/>
            <person name="Larimer F."/>
            <person name="Land M."/>
            <person name="Hauser L."/>
            <person name="Kyrpides N."/>
            <person name="Mikhailova N."/>
            <person name="Kerfeld C."/>
            <person name="Cannon G."/>
            <person name="Heinhort S."/>
        </authorList>
    </citation>
    <scope>NUCLEOTIDE SEQUENCE [LARGE SCALE GENOMIC DNA]</scope>
    <source>
        <strain evidence="3">ATCC 23641 / c2</strain>
    </source>
</reference>
<dbReference type="STRING" id="555778.Hneap_0048"/>
<keyword evidence="1" id="KW-0812">Transmembrane</keyword>
<dbReference type="AlphaFoldDB" id="D0KVY7"/>
<evidence type="ECO:0000313" key="2">
    <source>
        <dbReference type="EMBL" id="ACX94914.1"/>
    </source>
</evidence>
<keyword evidence="3" id="KW-1185">Reference proteome</keyword>
<proteinExistence type="predicted"/>
<dbReference type="OrthoDB" id="5801847at2"/>
<feature type="transmembrane region" description="Helical" evidence="1">
    <location>
        <begin position="235"/>
        <end position="252"/>
    </location>
</feature>
<keyword evidence="1" id="KW-0472">Membrane</keyword>
<name>D0KVY7_HALNC</name>
<sequence>MSVGLQIDLVGWFALALILAALYGLNSEKGERSGNTTWHKPAIGLLSAALLLMLLSVLWTSDGSNVPLAIVMVLLGIVAAPLSSRYRSSRYRDARGSSPQRTLREGILSGLSLITIGTGLSVALLGLTGWFDMDRDAFTWDIRLVSVSSEFIGVWTFAAGLMLWLRLNDYLPQSSPGRNQKRVGLAVLALAVVLSGLSVLFPAYASALMIVVAVLALELGALSALGVAETRVARVLGQHTGLIGAAIAMLGYVQASLFLLSMGGLIVAAAIHYLRGAMAFNQARRRRTDF</sequence>
<feature type="transmembrane region" description="Helical" evidence="1">
    <location>
        <begin position="66"/>
        <end position="86"/>
    </location>
</feature>
<gene>
    <name evidence="2" type="ordered locus">Hneap_0048</name>
</gene>
<feature type="transmembrane region" description="Helical" evidence="1">
    <location>
        <begin position="6"/>
        <end position="25"/>
    </location>
</feature>
<accession>D0KVY7</accession>
<feature type="transmembrane region" description="Helical" evidence="1">
    <location>
        <begin position="258"/>
        <end position="277"/>
    </location>
</feature>
<keyword evidence="1" id="KW-1133">Transmembrane helix</keyword>